<sequence length="133" mass="14510">MVVGSLCVAMCVPVFAANGASATAGTPTTQFSGETMRDAYLKTKLGREERRIERNSRLMAEGETAAVADPEPEASVKERRDDHRSLKRALVDGGDAAAAAERRKNLTREERRALKRELRDALQGANSDESSLY</sequence>
<gene>
    <name evidence="3" type="ORF">C0099_07960</name>
</gene>
<keyword evidence="4" id="KW-1185">Reference proteome</keyword>
<evidence type="ECO:0000256" key="2">
    <source>
        <dbReference type="SAM" id="SignalP"/>
    </source>
</evidence>
<reference evidence="3 4" key="1">
    <citation type="submission" date="2018-01" db="EMBL/GenBank/DDBJ databases">
        <authorList>
            <person name="Fu G.-Y."/>
        </authorList>
    </citation>
    <scope>NUCLEOTIDE SEQUENCE [LARGE SCALE GENOMIC DNA]</scope>
    <source>
        <strain evidence="3 4">SY39</strain>
    </source>
</reference>
<protein>
    <recommendedName>
        <fullName evidence="5">DUF4148 domain-containing protein</fullName>
    </recommendedName>
</protein>
<evidence type="ECO:0000313" key="3">
    <source>
        <dbReference type="EMBL" id="AUN94869.1"/>
    </source>
</evidence>
<feature type="compositionally biased region" description="Basic and acidic residues" evidence="1">
    <location>
        <begin position="74"/>
        <end position="84"/>
    </location>
</feature>
<evidence type="ECO:0000313" key="4">
    <source>
        <dbReference type="Proteomes" id="UP000242205"/>
    </source>
</evidence>
<dbReference type="Proteomes" id="UP000242205">
    <property type="component" value="Chromosome"/>
</dbReference>
<feature type="chain" id="PRO_5014435213" description="DUF4148 domain-containing protein" evidence="2">
    <location>
        <begin position="17"/>
        <end position="133"/>
    </location>
</feature>
<dbReference type="EMBL" id="CP025682">
    <property type="protein sequence ID" value="AUN94869.1"/>
    <property type="molecule type" value="Genomic_DNA"/>
</dbReference>
<keyword evidence="2" id="KW-0732">Signal</keyword>
<evidence type="ECO:0008006" key="5">
    <source>
        <dbReference type="Google" id="ProtNLM"/>
    </source>
</evidence>
<feature type="signal peptide" evidence="2">
    <location>
        <begin position="1"/>
        <end position="16"/>
    </location>
</feature>
<accession>A0A2I6S6J9</accession>
<dbReference type="KEGG" id="atw:C0099_07960"/>
<name>A0A2I6S6J9_9RHOO</name>
<proteinExistence type="predicted"/>
<feature type="region of interest" description="Disordered" evidence="1">
    <location>
        <begin position="51"/>
        <end position="108"/>
    </location>
</feature>
<evidence type="ECO:0000256" key="1">
    <source>
        <dbReference type="SAM" id="MobiDB-lite"/>
    </source>
</evidence>
<dbReference type="AlphaFoldDB" id="A0A2I6S6J9"/>
<organism evidence="3 4">
    <name type="scientific">Pseudazoarcus pumilus</name>
    <dbReference type="NCBI Taxonomy" id="2067960"/>
    <lineage>
        <taxon>Bacteria</taxon>
        <taxon>Pseudomonadati</taxon>
        <taxon>Pseudomonadota</taxon>
        <taxon>Betaproteobacteria</taxon>
        <taxon>Rhodocyclales</taxon>
        <taxon>Zoogloeaceae</taxon>
        <taxon>Pseudazoarcus</taxon>
    </lineage>
</organism>